<feature type="signal peptide" evidence="2">
    <location>
        <begin position="1"/>
        <end position="16"/>
    </location>
</feature>
<dbReference type="OrthoDB" id="5596743at2759"/>
<gene>
    <name evidence="3" type="ORF">JI435_304530</name>
</gene>
<feature type="region of interest" description="Disordered" evidence="1">
    <location>
        <begin position="315"/>
        <end position="368"/>
    </location>
</feature>
<dbReference type="Proteomes" id="UP000663193">
    <property type="component" value="Chromosome 9"/>
</dbReference>
<reference evidence="4" key="1">
    <citation type="journal article" date="2021" name="BMC Genomics">
        <title>Chromosome-level genome assembly and manually-curated proteome of model necrotroph Parastagonospora nodorum Sn15 reveals a genome-wide trove of candidate effector homologs, and redundancy of virulence-related functions within an accessory chromosome.</title>
        <authorList>
            <person name="Bertazzoni S."/>
            <person name="Jones D.A.B."/>
            <person name="Phan H.T."/>
            <person name="Tan K.-C."/>
            <person name="Hane J.K."/>
        </authorList>
    </citation>
    <scope>NUCLEOTIDE SEQUENCE [LARGE SCALE GENOMIC DNA]</scope>
    <source>
        <strain evidence="4">SN15 / ATCC MYA-4574 / FGSC 10173)</strain>
    </source>
</reference>
<accession>A0A7U2F520</accession>
<keyword evidence="4" id="KW-1185">Reference proteome</keyword>
<keyword evidence="2" id="KW-0732">Signal</keyword>
<dbReference type="EMBL" id="CP069031">
    <property type="protein sequence ID" value="QRC98852.1"/>
    <property type="molecule type" value="Genomic_DNA"/>
</dbReference>
<protein>
    <recommendedName>
        <fullName evidence="5">EGF-like domain-containing protein</fullName>
    </recommendedName>
</protein>
<organism evidence="3 4">
    <name type="scientific">Phaeosphaeria nodorum (strain SN15 / ATCC MYA-4574 / FGSC 10173)</name>
    <name type="common">Glume blotch fungus</name>
    <name type="synonym">Parastagonospora nodorum</name>
    <dbReference type="NCBI Taxonomy" id="321614"/>
    <lineage>
        <taxon>Eukaryota</taxon>
        <taxon>Fungi</taxon>
        <taxon>Dikarya</taxon>
        <taxon>Ascomycota</taxon>
        <taxon>Pezizomycotina</taxon>
        <taxon>Dothideomycetes</taxon>
        <taxon>Pleosporomycetidae</taxon>
        <taxon>Pleosporales</taxon>
        <taxon>Pleosporineae</taxon>
        <taxon>Phaeosphaeriaceae</taxon>
        <taxon>Parastagonospora</taxon>
    </lineage>
</organism>
<evidence type="ECO:0008006" key="5">
    <source>
        <dbReference type="Google" id="ProtNLM"/>
    </source>
</evidence>
<feature type="compositionally biased region" description="Low complexity" evidence="1">
    <location>
        <begin position="188"/>
        <end position="224"/>
    </location>
</feature>
<name>A0A7U2F520_PHANO</name>
<proteinExistence type="predicted"/>
<feature type="chain" id="PRO_5031058307" description="EGF-like domain-containing protein" evidence="2">
    <location>
        <begin position="17"/>
        <end position="550"/>
    </location>
</feature>
<feature type="region of interest" description="Disordered" evidence="1">
    <location>
        <begin position="237"/>
        <end position="276"/>
    </location>
</feature>
<evidence type="ECO:0000256" key="1">
    <source>
        <dbReference type="SAM" id="MobiDB-lite"/>
    </source>
</evidence>
<evidence type="ECO:0000313" key="3">
    <source>
        <dbReference type="EMBL" id="QRC98852.1"/>
    </source>
</evidence>
<feature type="region of interest" description="Disordered" evidence="1">
    <location>
        <begin position="185"/>
        <end position="224"/>
    </location>
</feature>
<dbReference type="AlphaFoldDB" id="A0A7U2F520"/>
<evidence type="ECO:0000313" key="4">
    <source>
        <dbReference type="Proteomes" id="UP000663193"/>
    </source>
</evidence>
<dbReference type="VEuPathDB" id="FungiDB:JI435_304530"/>
<evidence type="ECO:0000256" key="2">
    <source>
        <dbReference type="SAM" id="SignalP"/>
    </source>
</evidence>
<sequence>MLFTLIALGTFSLALAANLPVRQRDSCQHNDCYRAVWGNDPNLVPVLGVVSCERHLTTTELIYPLVTSTFAEVTLTTTTVSCITPSGLTSSTPIPTSSSTTTGLIYEAEGINALTVVPPTTSITTTIFGAVPTSATGACDTGNYRSACSCKSEFGITSATITLLSTTSTSYITATFTNTLTTGPACPSPSSSVIIPSSSTSSNGTFSSISSTSSLPSETSSGSSSVSSLATITSASSSASSTDSASSAGPATISSSSTINGTTSSSTSTGPSSSFSSTVSSASVNSTLSSAGTSSLSSSGTASFSSTSSANVTSTASTIGSYSSPSSSSASSALSSPSSTTGSLSSTGSTSSSSSVVSSSSTISNSSSTVSQSSTLVTLTSSTPSSGLPTPTPVCTGNGVALCNGSCQDVRTSNDHCGLCGNKCSAGKACTNGVCTSTACDSNCEFLRLCNSNNGTSSCACAKESEGSGVCFDSAKFKCVEDDPGKPQPIRCSETASCNVGFVCVKEFCACTGTTAGICVSTEGCGSSGAEIVGSLAGFGEMMGRSARLF</sequence>